<dbReference type="InterPro" id="IPR042099">
    <property type="entry name" value="ANL_N_sf"/>
</dbReference>
<dbReference type="SUPFAM" id="SSF56801">
    <property type="entry name" value="Acetyl-CoA synthetase-like"/>
    <property type="match status" value="1"/>
</dbReference>
<keyword evidence="4" id="KW-1185">Reference proteome</keyword>
<evidence type="ECO:0000313" key="4">
    <source>
        <dbReference type="Proteomes" id="UP000320244"/>
    </source>
</evidence>
<dbReference type="Pfam" id="PF00501">
    <property type="entry name" value="AMP-binding"/>
    <property type="match status" value="1"/>
</dbReference>
<dbReference type="InterPro" id="IPR050237">
    <property type="entry name" value="ATP-dep_AMP-bd_enzyme"/>
</dbReference>
<organism evidence="3 4">
    <name type="scientific">Leekyejoonella antrihumi</name>
    <dbReference type="NCBI Taxonomy" id="1660198"/>
    <lineage>
        <taxon>Bacteria</taxon>
        <taxon>Bacillati</taxon>
        <taxon>Actinomycetota</taxon>
        <taxon>Actinomycetes</taxon>
        <taxon>Micrococcales</taxon>
        <taxon>Dermacoccaceae</taxon>
        <taxon>Leekyejoonella</taxon>
    </lineage>
</organism>
<gene>
    <name evidence="3" type="ORF">FGL98_16395</name>
</gene>
<accession>A0A563DXK9</accession>
<dbReference type="PANTHER" id="PTHR43767:SF1">
    <property type="entry name" value="NONRIBOSOMAL PEPTIDE SYNTHASE PES1 (EUROFUNG)-RELATED"/>
    <property type="match status" value="1"/>
</dbReference>
<dbReference type="Gene3D" id="3.30.300.30">
    <property type="match status" value="1"/>
</dbReference>
<dbReference type="Gene3D" id="3.40.50.12780">
    <property type="entry name" value="N-terminal domain of ligase-like"/>
    <property type="match status" value="1"/>
</dbReference>
<evidence type="ECO:0000259" key="2">
    <source>
        <dbReference type="Pfam" id="PF13193"/>
    </source>
</evidence>
<comment type="caution">
    <text evidence="3">The sequence shown here is derived from an EMBL/GenBank/DDBJ whole genome shotgun (WGS) entry which is preliminary data.</text>
</comment>
<dbReference type="Pfam" id="PF13193">
    <property type="entry name" value="AMP-binding_C"/>
    <property type="match status" value="1"/>
</dbReference>
<name>A0A563DXK9_9MICO</name>
<dbReference type="OrthoDB" id="9803968at2"/>
<dbReference type="InterPro" id="IPR000873">
    <property type="entry name" value="AMP-dep_synth/lig_dom"/>
</dbReference>
<dbReference type="InterPro" id="IPR045851">
    <property type="entry name" value="AMP-bd_C_sf"/>
</dbReference>
<reference evidence="3 4" key="2">
    <citation type="submission" date="2019-08" db="EMBL/GenBank/DDBJ databases">
        <title>Jejuicoccus antrihumi gen. nov., sp. nov., a new member of the family Dermacoccaceae isolated from a cave.</title>
        <authorList>
            <person name="Schumann P."/>
            <person name="Kim I.S."/>
        </authorList>
    </citation>
    <scope>NUCLEOTIDE SEQUENCE [LARGE SCALE GENOMIC DNA]</scope>
    <source>
        <strain evidence="3 4">C5-26</strain>
    </source>
</reference>
<reference evidence="3 4" key="1">
    <citation type="submission" date="2019-05" db="EMBL/GenBank/DDBJ databases">
        <authorList>
            <person name="Lee S.D."/>
        </authorList>
    </citation>
    <scope>NUCLEOTIDE SEQUENCE [LARGE SCALE GENOMIC DNA]</scope>
    <source>
        <strain evidence="3 4">C5-26</strain>
    </source>
</reference>
<protein>
    <submittedName>
        <fullName evidence="3">AMP-binding protein</fullName>
    </submittedName>
</protein>
<dbReference type="GO" id="GO:0016878">
    <property type="term" value="F:acid-thiol ligase activity"/>
    <property type="evidence" value="ECO:0007669"/>
    <property type="project" value="UniProtKB-ARBA"/>
</dbReference>
<evidence type="ECO:0000259" key="1">
    <source>
        <dbReference type="Pfam" id="PF00501"/>
    </source>
</evidence>
<dbReference type="InterPro" id="IPR025110">
    <property type="entry name" value="AMP-bd_C"/>
</dbReference>
<evidence type="ECO:0000313" key="3">
    <source>
        <dbReference type="EMBL" id="TWP34692.1"/>
    </source>
</evidence>
<feature type="domain" description="AMP-binding enzyme C-terminal" evidence="2">
    <location>
        <begin position="313"/>
        <end position="385"/>
    </location>
</feature>
<dbReference type="NCBIfam" id="NF005877">
    <property type="entry name" value="PRK07824.1"/>
    <property type="match status" value="1"/>
</dbReference>
<dbReference type="AlphaFoldDB" id="A0A563DXK9"/>
<dbReference type="PANTHER" id="PTHR43767">
    <property type="entry name" value="LONG-CHAIN-FATTY-ACID--COA LIGASE"/>
    <property type="match status" value="1"/>
</dbReference>
<sequence>MPHSWHGWKPGIRARPPGHNLNLVPTLRPFRVRPTGHAAYLEALRAALDGTGPALLPYAGADAAPERDWAETDLPDGLALVVSTSGSTGRPKRAMLTAGALIASADATHERLGGPGQWLLPMPAHHIAGSQVLIRSVRAGEQPVTLPEFSLDAFTDAAEAMSGGRRYTALVPTQLRRLLDQGRAALLADFDGILLGGAASPPALLQEARRAGISLLTTYGMSETAGGCVYDGRPLRGTTVELDPDGRILLGGPTIATGYLADPGRTGDAFLLDGARRFRTDDLGSLDDGVLQVLGRIDDLITTGGLKVAPRIVEEAAAALPQIGEAVAVATPDPEWGHAVSLAITCREATTLERLRDDLRASLPAYALPRRLLTLATIPTRGPGKPDRAAIAAMSGWQDLP</sequence>
<dbReference type="EMBL" id="VCQV01000025">
    <property type="protein sequence ID" value="TWP34692.1"/>
    <property type="molecule type" value="Genomic_DNA"/>
</dbReference>
<feature type="domain" description="AMP-dependent synthetase/ligase" evidence="1">
    <location>
        <begin position="69"/>
        <end position="260"/>
    </location>
</feature>
<dbReference type="Proteomes" id="UP000320244">
    <property type="component" value="Unassembled WGS sequence"/>
</dbReference>
<proteinExistence type="predicted"/>